<feature type="non-terminal residue" evidence="1">
    <location>
        <position position="1"/>
    </location>
</feature>
<proteinExistence type="predicted"/>
<keyword evidence="2" id="KW-1185">Reference proteome</keyword>
<gene>
    <name evidence="1" type="ORF">L9F63_019055</name>
</gene>
<evidence type="ECO:0000313" key="1">
    <source>
        <dbReference type="EMBL" id="KAJ9587425.1"/>
    </source>
</evidence>
<feature type="non-terminal residue" evidence="1">
    <location>
        <position position="124"/>
    </location>
</feature>
<dbReference type="Proteomes" id="UP001233999">
    <property type="component" value="Unassembled WGS sequence"/>
</dbReference>
<dbReference type="EMBL" id="JASPKZ010006439">
    <property type="protein sequence ID" value="KAJ9587425.1"/>
    <property type="molecule type" value="Genomic_DNA"/>
</dbReference>
<name>A0AAD8EEE3_DIPPU</name>
<comment type="caution">
    <text evidence="1">The sequence shown here is derived from an EMBL/GenBank/DDBJ whole genome shotgun (WGS) entry which is preliminary data.</text>
</comment>
<reference evidence="1" key="1">
    <citation type="journal article" date="2023" name="IScience">
        <title>Live-bearing cockroach genome reveals convergent evolutionary mechanisms linked to viviparity in insects and beyond.</title>
        <authorList>
            <person name="Fouks B."/>
            <person name="Harrison M.C."/>
            <person name="Mikhailova A.A."/>
            <person name="Marchal E."/>
            <person name="English S."/>
            <person name="Carruthers M."/>
            <person name="Jennings E.C."/>
            <person name="Chiamaka E.L."/>
            <person name="Frigard R.A."/>
            <person name="Pippel M."/>
            <person name="Attardo G.M."/>
            <person name="Benoit J.B."/>
            <person name="Bornberg-Bauer E."/>
            <person name="Tobe S.S."/>
        </authorList>
    </citation>
    <scope>NUCLEOTIDE SEQUENCE</scope>
    <source>
        <strain evidence="1">Stay&amp;Tobe</strain>
    </source>
</reference>
<protein>
    <submittedName>
        <fullName evidence="1">Uncharacterized protein</fullName>
    </submittedName>
</protein>
<reference evidence="1" key="2">
    <citation type="submission" date="2023-05" db="EMBL/GenBank/DDBJ databases">
        <authorList>
            <person name="Fouks B."/>
        </authorList>
    </citation>
    <scope>NUCLEOTIDE SEQUENCE</scope>
    <source>
        <strain evidence="1">Stay&amp;Tobe</strain>
        <tissue evidence="1">Testes</tissue>
    </source>
</reference>
<dbReference type="AlphaFoldDB" id="A0AAD8EEE3"/>
<organism evidence="1 2">
    <name type="scientific">Diploptera punctata</name>
    <name type="common">Pacific beetle cockroach</name>
    <dbReference type="NCBI Taxonomy" id="6984"/>
    <lineage>
        <taxon>Eukaryota</taxon>
        <taxon>Metazoa</taxon>
        <taxon>Ecdysozoa</taxon>
        <taxon>Arthropoda</taxon>
        <taxon>Hexapoda</taxon>
        <taxon>Insecta</taxon>
        <taxon>Pterygota</taxon>
        <taxon>Neoptera</taxon>
        <taxon>Polyneoptera</taxon>
        <taxon>Dictyoptera</taxon>
        <taxon>Blattodea</taxon>
        <taxon>Blaberoidea</taxon>
        <taxon>Blaberidae</taxon>
        <taxon>Diplopterinae</taxon>
        <taxon>Diploptera</taxon>
    </lineage>
</organism>
<accession>A0AAD8EEE3</accession>
<sequence>VIWNSFYRTLDGQEKVSYSYVRFISVTRNPRLSFPSDETLLRDYYALPGIEPRCETVIYNFYQCTVNNQNQIGLILEIHASTIPRFQTQSYIKFIDRCIRNNVAPKCVRKIVKFNNNCKQQNIK</sequence>
<evidence type="ECO:0000313" key="2">
    <source>
        <dbReference type="Proteomes" id="UP001233999"/>
    </source>
</evidence>